<dbReference type="RefSeq" id="XP_043004035.1">
    <property type="nucleotide sequence ID" value="XM_043158681.1"/>
</dbReference>
<feature type="compositionally biased region" description="Basic and acidic residues" evidence="13">
    <location>
        <begin position="993"/>
        <end position="1003"/>
    </location>
</feature>
<feature type="domain" description="DNA repair metallo-beta-lactamase" evidence="14">
    <location>
        <begin position="292"/>
        <end position="401"/>
    </location>
</feature>
<evidence type="ECO:0000256" key="8">
    <source>
        <dbReference type="ARBA" id="ARBA00023172"/>
    </source>
</evidence>
<dbReference type="KEGG" id="more:E1B28_013519"/>
<dbReference type="Proteomes" id="UP001049176">
    <property type="component" value="Chromosome 9"/>
</dbReference>
<evidence type="ECO:0000259" key="14">
    <source>
        <dbReference type="Pfam" id="PF07522"/>
    </source>
</evidence>
<reference evidence="15" key="1">
    <citation type="journal article" date="2021" name="Genome Biol. Evol.">
        <title>The assembled and annotated genome of the fairy-ring fungus Marasmius oreades.</title>
        <authorList>
            <person name="Hiltunen M."/>
            <person name="Ament-Velasquez S.L."/>
            <person name="Johannesson H."/>
        </authorList>
    </citation>
    <scope>NUCLEOTIDE SEQUENCE</scope>
    <source>
        <strain evidence="15">03SP1</strain>
    </source>
</reference>
<evidence type="ECO:0000256" key="13">
    <source>
        <dbReference type="SAM" id="MobiDB-lite"/>
    </source>
</evidence>
<dbReference type="Pfam" id="PF07522">
    <property type="entry name" value="DRMBL"/>
    <property type="match status" value="1"/>
</dbReference>
<keyword evidence="5" id="KW-0227">DNA damage</keyword>
<dbReference type="GO" id="GO:0004519">
    <property type="term" value="F:endonuclease activity"/>
    <property type="evidence" value="ECO:0007669"/>
    <property type="project" value="UniProtKB-KW"/>
</dbReference>
<dbReference type="GO" id="GO:0005634">
    <property type="term" value="C:nucleus"/>
    <property type="evidence" value="ECO:0007669"/>
    <property type="project" value="UniProtKB-SubCell"/>
</dbReference>
<evidence type="ECO:0000256" key="2">
    <source>
        <dbReference type="ARBA" id="ARBA00010304"/>
    </source>
</evidence>
<feature type="region of interest" description="Disordered" evidence="13">
    <location>
        <begin position="835"/>
        <end position="865"/>
    </location>
</feature>
<feature type="region of interest" description="Disordered" evidence="13">
    <location>
        <begin position="893"/>
        <end position="928"/>
    </location>
</feature>
<dbReference type="SUPFAM" id="SSF56281">
    <property type="entry name" value="Metallo-hydrolase/oxidoreductase"/>
    <property type="match status" value="1"/>
</dbReference>
<dbReference type="Gene3D" id="3.60.15.10">
    <property type="entry name" value="Ribonuclease Z/Hydroxyacylglutathione hydrolase-like"/>
    <property type="match status" value="1"/>
</dbReference>
<keyword evidence="9" id="KW-0234">DNA repair</keyword>
<dbReference type="GO" id="GO:0006303">
    <property type="term" value="P:double-strand break repair via nonhomologous end joining"/>
    <property type="evidence" value="ECO:0007669"/>
    <property type="project" value="TreeGrafter"/>
</dbReference>
<dbReference type="EMBL" id="CM032189">
    <property type="protein sequence ID" value="KAG7087564.1"/>
    <property type="molecule type" value="Genomic_DNA"/>
</dbReference>
<proteinExistence type="inferred from homology"/>
<keyword evidence="3" id="KW-0540">Nuclease</keyword>
<feature type="compositionally biased region" description="Polar residues" evidence="13">
    <location>
        <begin position="561"/>
        <end position="583"/>
    </location>
</feature>
<keyword evidence="6" id="KW-0378">Hydrolase</keyword>
<protein>
    <recommendedName>
        <fullName evidence="11">Protein artemis</fullName>
    </recommendedName>
    <alternativeName>
        <fullName evidence="12">DNA cross-link repair 1C protein</fullName>
    </alternativeName>
</protein>
<dbReference type="GO" id="GO:0000723">
    <property type="term" value="P:telomere maintenance"/>
    <property type="evidence" value="ECO:0007669"/>
    <property type="project" value="TreeGrafter"/>
</dbReference>
<dbReference type="GO" id="GO:0036297">
    <property type="term" value="P:interstrand cross-link repair"/>
    <property type="evidence" value="ECO:0007669"/>
    <property type="project" value="TreeGrafter"/>
</dbReference>
<dbReference type="GO" id="GO:0006310">
    <property type="term" value="P:DNA recombination"/>
    <property type="evidence" value="ECO:0007669"/>
    <property type="project" value="UniProtKB-KW"/>
</dbReference>
<accession>A0A9P7RPZ7</accession>
<dbReference type="InterPro" id="IPR011084">
    <property type="entry name" value="DRMBL"/>
</dbReference>
<comment type="caution">
    <text evidence="15">The sequence shown here is derived from an EMBL/GenBank/DDBJ whole genome shotgun (WGS) entry which is preliminary data.</text>
</comment>
<evidence type="ECO:0000256" key="1">
    <source>
        <dbReference type="ARBA" id="ARBA00004123"/>
    </source>
</evidence>
<evidence type="ECO:0000256" key="4">
    <source>
        <dbReference type="ARBA" id="ARBA00022759"/>
    </source>
</evidence>
<name>A0A9P7RPZ7_9AGAR</name>
<evidence type="ECO:0000313" key="15">
    <source>
        <dbReference type="EMBL" id="KAG7087564.1"/>
    </source>
</evidence>
<feature type="region of interest" description="Disordered" evidence="13">
    <location>
        <begin position="978"/>
        <end position="1003"/>
    </location>
</feature>
<evidence type="ECO:0000256" key="10">
    <source>
        <dbReference type="ARBA" id="ARBA00023242"/>
    </source>
</evidence>
<dbReference type="GO" id="GO:0003684">
    <property type="term" value="F:damaged DNA binding"/>
    <property type="evidence" value="ECO:0007669"/>
    <property type="project" value="TreeGrafter"/>
</dbReference>
<evidence type="ECO:0000256" key="6">
    <source>
        <dbReference type="ARBA" id="ARBA00022801"/>
    </source>
</evidence>
<feature type="region of interest" description="Disordered" evidence="13">
    <location>
        <begin position="744"/>
        <end position="775"/>
    </location>
</feature>
<keyword evidence="4" id="KW-0255">Endonuclease</keyword>
<dbReference type="InterPro" id="IPR036866">
    <property type="entry name" value="RibonucZ/Hydroxyglut_hydro"/>
</dbReference>
<sequence>MPPGAPFHSFVLPYPIRIDEFTELPTTRDPNDPTPTNAKLYFLTHTHSDHLLGLQAKGFAQKVYCSQDAKQMLLRIEEFQERSLRDKGYRAEPTRKYRHLQVNPIYDSTGHCINEPQVRNLLKTCPMNLPFEVQYAEGEEVVITAIDANHCPGSVMYLIEGPQGSILHTGDFRAEPWFLETIKRNPFLQPYLASEDTPLQENELIKTLEAIYLDTACVMQTHQVPSKESAISGLINLMRLYPPSTLFFINAWTPGYEDILKAIARAFGSKVHLDRYKHNIYGHLRNDPLLASIGTSDPESTRFHACERFDRCHVVSVQQGEASTRTKDNRRVVYVNPVSSMTPELWAKYQSDTRARLNSVGAHLRDEECTCLLVPLSRHSPLPELRSFVSLFRPKRIIPNTLDPKLKALDWLAIERAFADCLASPGKSQHSLIPLPPPIDPEIAEATLVSIFQQKNDVEEDDTALKNFADSTVRSSTAPGSQETRDLAKQWVVGVGYDHARQGRKLKGRMARKAALVMKWLGKDDDEILARLPPLSSRQRERKDAAKAGLALGVEDRHVTSDSPHSTDSPQRSLRQHATSTSSDFDHDEGNDSSDGDDDVHVKVHHQIFGNGCMSQRSSSISYVLENDLEAQSKADINSQMDPEAKLTEPEQHLCPAPLPRAISPLRPKRGGLEPLTPGPESSPFAGTALLRYSRQNKGSDESRRQLANIGPPMHTVAAMNDLDVQEQVEGEVATFKRGVKRTRSKADVIGRPGKRMSPSPYSQKHSGAASFPWQNCHQPEVEDDPRLKSIKRQSALFRESQNLIDHASQDEGKWSKRWNGNEDQGAIVLSPHAVKGKGKGSLPFSPPKRKTTKNTVSTFSTPTPPSSLLKLNATEILPVSFFTDNPMSPLKPNATCPHLSPSPSSRRLTTRSRKAPLSPTSRLRKTQRRMNMCATMQASCSNLVDPSYEEQHIKMVERWKRESFKIESKLQYEQDRRRRFEALPDKDDDPSTDPRMDSTRRDEWIEKIRKDLESGRRINLPAVGRDQ</sequence>
<keyword evidence="16" id="KW-1185">Reference proteome</keyword>
<comment type="similarity">
    <text evidence="2">Belongs to the DNA repair metallo-beta-lactamase (DRMBL) family.</text>
</comment>
<evidence type="ECO:0000256" key="3">
    <source>
        <dbReference type="ARBA" id="ARBA00022722"/>
    </source>
</evidence>
<dbReference type="PANTHER" id="PTHR23240:SF8">
    <property type="entry name" value="PROTEIN ARTEMIS"/>
    <property type="match status" value="1"/>
</dbReference>
<organism evidence="15 16">
    <name type="scientific">Marasmius oreades</name>
    <name type="common">fairy-ring Marasmius</name>
    <dbReference type="NCBI Taxonomy" id="181124"/>
    <lineage>
        <taxon>Eukaryota</taxon>
        <taxon>Fungi</taxon>
        <taxon>Dikarya</taxon>
        <taxon>Basidiomycota</taxon>
        <taxon>Agaricomycotina</taxon>
        <taxon>Agaricomycetes</taxon>
        <taxon>Agaricomycetidae</taxon>
        <taxon>Agaricales</taxon>
        <taxon>Marasmiineae</taxon>
        <taxon>Marasmiaceae</taxon>
        <taxon>Marasmius</taxon>
    </lineage>
</organism>
<keyword evidence="7" id="KW-0269">Exonuclease</keyword>
<keyword evidence="8" id="KW-0233">DNA recombination</keyword>
<evidence type="ECO:0000256" key="7">
    <source>
        <dbReference type="ARBA" id="ARBA00022839"/>
    </source>
</evidence>
<dbReference type="OrthoDB" id="5561659at2759"/>
<evidence type="ECO:0000256" key="5">
    <source>
        <dbReference type="ARBA" id="ARBA00022763"/>
    </source>
</evidence>
<keyword evidence="10" id="KW-0539">Nucleus</keyword>
<dbReference type="PANTHER" id="PTHR23240">
    <property type="entry name" value="DNA CROSS-LINK REPAIR PROTEIN PSO2/SNM1-RELATED"/>
    <property type="match status" value="1"/>
</dbReference>
<dbReference type="GO" id="GO:0035312">
    <property type="term" value="F:5'-3' DNA exonuclease activity"/>
    <property type="evidence" value="ECO:0007669"/>
    <property type="project" value="TreeGrafter"/>
</dbReference>
<gene>
    <name evidence="15" type="ORF">E1B28_013519</name>
</gene>
<feature type="region of interest" description="Disordered" evidence="13">
    <location>
        <begin position="552"/>
        <end position="599"/>
    </location>
</feature>
<evidence type="ECO:0000256" key="9">
    <source>
        <dbReference type="ARBA" id="ARBA00023204"/>
    </source>
</evidence>
<dbReference type="GeneID" id="66082594"/>
<evidence type="ECO:0000313" key="16">
    <source>
        <dbReference type="Proteomes" id="UP001049176"/>
    </source>
</evidence>
<comment type="subcellular location">
    <subcellularLocation>
        <location evidence="1">Nucleus</location>
    </subcellularLocation>
</comment>
<evidence type="ECO:0000256" key="12">
    <source>
        <dbReference type="ARBA" id="ARBA00042677"/>
    </source>
</evidence>
<dbReference type="AlphaFoldDB" id="A0A9P7RPZ7"/>
<evidence type="ECO:0000256" key="11">
    <source>
        <dbReference type="ARBA" id="ARBA00039759"/>
    </source>
</evidence>